<evidence type="ECO:0000313" key="1">
    <source>
        <dbReference type="EMBL" id="GMI13730.1"/>
    </source>
</evidence>
<dbReference type="AlphaFoldDB" id="A0A9W7KWE3"/>
<gene>
    <name evidence="1" type="ORF">TrLO_g2464</name>
</gene>
<evidence type="ECO:0000313" key="2">
    <source>
        <dbReference type="Proteomes" id="UP001165122"/>
    </source>
</evidence>
<name>A0A9W7KWE3_9STRA</name>
<keyword evidence="2" id="KW-1185">Reference proteome</keyword>
<sequence>MLEQRRENQPMPSSRIMVYWTEKKEWFAGVVSGTVNITSGNKRTDDGLLQVRYDDRDVQVHDFGEKEWKYEPAKHMALEFNDNETPMAADED</sequence>
<dbReference type="Proteomes" id="UP001165122">
    <property type="component" value="Unassembled WGS sequence"/>
</dbReference>
<accession>A0A9W7KWE3</accession>
<organism evidence="1 2">
    <name type="scientific">Triparma laevis f. longispina</name>
    <dbReference type="NCBI Taxonomy" id="1714387"/>
    <lineage>
        <taxon>Eukaryota</taxon>
        <taxon>Sar</taxon>
        <taxon>Stramenopiles</taxon>
        <taxon>Ochrophyta</taxon>
        <taxon>Bolidophyceae</taxon>
        <taxon>Parmales</taxon>
        <taxon>Triparmaceae</taxon>
        <taxon>Triparma</taxon>
    </lineage>
</organism>
<proteinExistence type="predicted"/>
<dbReference type="EMBL" id="BRXW01000198">
    <property type="protein sequence ID" value="GMI13730.1"/>
    <property type="molecule type" value="Genomic_DNA"/>
</dbReference>
<comment type="caution">
    <text evidence="1">The sequence shown here is derived from an EMBL/GenBank/DDBJ whole genome shotgun (WGS) entry which is preliminary data.</text>
</comment>
<reference evidence="2" key="1">
    <citation type="journal article" date="2023" name="Commun. Biol.">
        <title>Genome analysis of Parmales, the sister group of diatoms, reveals the evolutionary specialization of diatoms from phago-mixotrophs to photoautotrophs.</title>
        <authorList>
            <person name="Ban H."/>
            <person name="Sato S."/>
            <person name="Yoshikawa S."/>
            <person name="Yamada K."/>
            <person name="Nakamura Y."/>
            <person name="Ichinomiya M."/>
            <person name="Sato N."/>
            <person name="Blanc-Mathieu R."/>
            <person name="Endo H."/>
            <person name="Kuwata A."/>
            <person name="Ogata H."/>
        </authorList>
    </citation>
    <scope>NUCLEOTIDE SEQUENCE [LARGE SCALE GENOMIC DNA]</scope>
    <source>
        <strain evidence="2">NIES 3700</strain>
    </source>
</reference>
<protein>
    <submittedName>
        <fullName evidence="1">Uncharacterized protein</fullName>
    </submittedName>
</protein>